<dbReference type="NCBIfam" id="TIGR03544">
    <property type="entry name" value="DivI1A_domain"/>
    <property type="match status" value="1"/>
</dbReference>
<comment type="caution">
    <text evidence="1">The sequence shown here is derived from an EMBL/GenBank/DDBJ whole genome shotgun (WGS) entry which is preliminary data.</text>
</comment>
<gene>
    <name evidence="1" type="ORF">V1633_17185</name>
</gene>
<proteinExistence type="predicted"/>
<sequence>MLGALYPRLDPSRIRSVRFSRRSWRRGLDPDEVYGFLDRMADEVELLCRDVRVARDDADRVKNALRNWQTRNARAVDNRWRGDRR</sequence>
<reference evidence="1 2" key="1">
    <citation type="submission" date="2024-01" db="EMBL/GenBank/DDBJ databases">
        <title>Genome insights into Plantactinospora sonchi sp. nov.</title>
        <authorList>
            <person name="Wang L."/>
        </authorList>
    </citation>
    <scope>NUCLEOTIDE SEQUENCE [LARGE SCALE GENOMIC DNA]</scope>
    <source>
        <strain evidence="1 2">NEAU-QY2</strain>
    </source>
</reference>
<dbReference type="RefSeq" id="WP_331215349.1">
    <property type="nucleotide sequence ID" value="NZ_JAZGQK010000013.1"/>
</dbReference>
<protein>
    <submittedName>
        <fullName evidence="1">DivIVA domain-containing protein</fullName>
    </submittedName>
</protein>
<keyword evidence="2" id="KW-1185">Reference proteome</keyword>
<name>A0ABU7RUV9_9ACTN</name>
<evidence type="ECO:0000313" key="2">
    <source>
        <dbReference type="Proteomes" id="UP001332243"/>
    </source>
</evidence>
<dbReference type="EMBL" id="JAZGQK010000013">
    <property type="protein sequence ID" value="MEE6260225.1"/>
    <property type="molecule type" value="Genomic_DNA"/>
</dbReference>
<evidence type="ECO:0000313" key="1">
    <source>
        <dbReference type="EMBL" id="MEE6260225.1"/>
    </source>
</evidence>
<dbReference type="InterPro" id="IPR019933">
    <property type="entry name" value="DivIVA_domain"/>
</dbReference>
<dbReference type="Proteomes" id="UP001332243">
    <property type="component" value="Unassembled WGS sequence"/>
</dbReference>
<organism evidence="1 2">
    <name type="scientific">Plantactinospora sonchi</name>
    <dbReference type="NCBI Taxonomy" id="1544735"/>
    <lineage>
        <taxon>Bacteria</taxon>
        <taxon>Bacillati</taxon>
        <taxon>Actinomycetota</taxon>
        <taxon>Actinomycetes</taxon>
        <taxon>Micromonosporales</taxon>
        <taxon>Micromonosporaceae</taxon>
        <taxon>Plantactinospora</taxon>
    </lineage>
</organism>
<accession>A0ABU7RUV9</accession>
<dbReference type="Gene3D" id="6.10.250.660">
    <property type="match status" value="1"/>
</dbReference>